<feature type="region of interest" description="Disordered" evidence="1">
    <location>
        <begin position="1"/>
        <end position="20"/>
    </location>
</feature>
<sequence length="352" mass="40090">IQVNRIRSRKKKKKRYPTRTNTHSLTRLEIEKVGDCVLCEDVEGTAPFVMGRDLVRLLRDLADDPEFRAIWKDLLLNPEEFRTNGFYDISQRVIKHGLLRSFFRDLRERLLSMTLFASYVCAHHPSIEIMQSDVIPRLAVIGSLLKICRKHYPAMLLMVFSIPQYVDMTQSLLDFLLLLADNYDMTHRISCVWTPLLVLYGIEKGQRICSAISSSILLIYALVRSEVAVSEVQVENIVSKIFFSDELDRHKSLCAPTLGAIMSLPGNRFQDFAATVLAAWVVSNASMLFDSLTRFSEKFHSKNGDAINTGGIAINPSATQWLLNDFSGLVFWETFLQIFRAKTQHSHGNKVA</sequence>
<organism evidence="3 4">
    <name type="scientific">Turnera subulata</name>
    <dbReference type="NCBI Taxonomy" id="218843"/>
    <lineage>
        <taxon>Eukaryota</taxon>
        <taxon>Viridiplantae</taxon>
        <taxon>Streptophyta</taxon>
        <taxon>Embryophyta</taxon>
        <taxon>Tracheophyta</taxon>
        <taxon>Spermatophyta</taxon>
        <taxon>Magnoliopsida</taxon>
        <taxon>eudicotyledons</taxon>
        <taxon>Gunneridae</taxon>
        <taxon>Pentapetalae</taxon>
        <taxon>rosids</taxon>
        <taxon>fabids</taxon>
        <taxon>Malpighiales</taxon>
        <taxon>Passifloraceae</taxon>
        <taxon>Turnera</taxon>
    </lineage>
</organism>
<protein>
    <recommendedName>
        <fullName evidence="2">Integrator complex subunit 3 N-terminal domain-containing protein</fullName>
    </recommendedName>
</protein>
<feature type="domain" description="Integrator complex subunit 3 N-terminal" evidence="2">
    <location>
        <begin position="48"/>
        <end position="92"/>
    </location>
</feature>
<dbReference type="InterPro" id="IPR045334">
    <property type="entry name" value="INTS3"/>
</dbReference>
<reference evidence="3" key="1">
    <citation type="submission" date="2022-02" db="EMBL/GenBank/DDBJ databases">
        <authorList>
            <person name="Henning P.M."/>
            <person name="McCubbin A.G."/>
            <person name="Shore J.S."/>
        </authorList>
    </citation>
    <scope>NUCLEOTIDE SEQUENCE</scope>
    <source>
        <strain evidence="3">F60SS</strain>
        <tissue evidence="3">Leaves</tissue>
    </source>
</reference>
<evidence type="ECO:0000313" key="4">
    <source>
        <dbReference type="Proteomes" id="UP001141552"/>
    </source>
</evidence>
<comment type="caution">
    <text evidence="3">The sequence shown here is derived from an EMBL/GenBank/DDBJ whole genome shotgun (WGS) entry which is preliminary data.</text>
</comment>
<accession>A0A9Q0FM82</accession>
<dbReference type="PANTHER" id="PTHR13587">
    <property type="entry name" value="INTEGRATOR COMPLEX SUBUNIT 3"/>
    <property type="match status" value="1"/>
</dbReference>
<evidence type="ECO:0000313" key="3">
    <source>
        <dbReference type="EMBL" id="KAJ4834124.1"/>
    </source>
</evidence>
<dbReference type="InterPro" id="IPR019333">
    <property type="entry name" value="INTS3_N"/>
</dbReference>
<feature type="domain" description="Integrator complex subunit 3 N-terminal" evidence="2">
    <location>
        <begin position="107"/>
        <end position="151"/>
    </location>
</feature>
<feature type="non-terminal residue" evidence="3">
    <location>
        <position position="1"/>
    </location>
</feature>
<dbReference type="Proteomes" id="UP001141552">
    <property type="component" value="Unassembled WGS sequence"/>
</dbReference>
<name>A0A9Q0FM82_9ROSI</name>
<dbReference type="AlphaFoldDB" id="A0A9Q0FM82"/>
<evidence type="ECO:0000256" key="1">
    <source>
        <dbReference type="SAM" id="MobiDB-lite"/>
    </source>
</evidence>
<dbReference type="PANTHER" id="PTHR13587:SF7">
    <property type="entry name" value="INTEGRATOR COMPLEX SUBUNIT 3"/>
    <property type="match status" value="1"/>
</dbReference>
<dbReference type="OrthoDB" id="2021145at2759"/>
<proteinExistence type="predicted"/>
<gene>
    <name evidence="3" type="ORF">Tsubulata_012607</name>
</gene>
<dbReference type="GO" id="GO:0005737">
    <property type="term" value="C:cytoplasm"/>
    <property type="evidence" value="ECO:0007669"/>
    <property type="project" value="TreeGrafter"/>
</dbReference>
<dbReference type="Pfam" id="PF10189">
    <property type="entry name" value="Ints3_N"/>
    <property type="match status" value="2"/>
</dbReference>
<evidence type="ECO:0000259" key="2">
    <source>
        <dbReference type="Pfam" id="PF10189"/>
    </source>
</evidence>
<reference evidence="3" key="2">
    <citation type="journal article" date="2023" name="Plants (Basel)">
        <title>Annotation of the Turnera subulata (Passifloraceae) Draft Genome Reveals the S-Locus Evolved after the Divergence of Turneroideae from Passifloroideae in a Stepwise Manner.</title>
        <authorList>
            <person name="Henning P.M."/>
            <person name="Roalson E.H."/>
            <person name="Mir W."/>
            <person name="McCubbin A.G."/>
            <person name="Shore J.S."/>
        </authorList>
    </citation>
    <scope>NUCLEOTIDE SEQUENCE</scope>
    <source>
        <strain evidence="3">F60SS</strain>
    </source>
</reference>
<feature type="non-terminal residue" evidence="3">
    <location>
        <position position="352"/>
    </location>
</feature>
<keyword evidence="4" id="KW-1185">Reference proteome</keyword>
<dbReference type="EMBL" id="JAKUCV010004776">
    <property type="protein sequence ID" value="KAJ4834124.1"/>
    <property type="molecule type" value="Genomic_DNA"/>
</dbReference>
<feature type="compositionally biased region" description="Basic residues" evidence="1">
    <location>
        <begin position="1"/>
        <end position="17"/>
    </location>
</feature>